<feature type="region of interest" description="Disordered" evidence="1">
    <location>
        <begin position="1"/>
        <end position="56"/>
    </location>
</feature>
<accession>A0ABQ2K1P3</accession>
<dbReference type="GeneID" id="301551515"/>
<organism evidence="2 3">
    <name type="scientific">Streptomyces kronopolitis</name>
    <dbReference type="NCBI Taxonomy" id="1612435"/>
    <lineage>
        <taxon>Bacteria</taxon>
        <taxon>Bacillati</taxon>
        <taxon>Actinomycetota</taxon>
        <taxon>Actinomycetes</taxon>
        <taxon>Kitasatosporales</taxon>
        <taxon>Streptomycetaceae</taxon>
        <taxon>Streptomyces</taxon>
    </lineage>
</organism>
<name>A0ABQ2K1P3_9ACTN</name>
<evidence type="ECO:0000313" key="3">
    <source>
        <dbReference type="Proteomes" id="UP000600080"/>
    </source>
</evidence>
<feature type="compositionally biased region" description="Low complexity" evidence="1">
    <location>
        <begin position="31"/>
        <end position="44"/>
    </location>
</feature>
<sequence length="56" mass="6018">MSTEESNVQPTQKPVMKPMDKHRPIIGEGTAPEASSAPAPSVLSAKDKHRPIVDPQ</sequence>
<dbReference type="Proteomes" id="UP000600080">
    <property type="component" value="Unassembled WGS sequence"/>
</dbReference>
<proteinExistence type="predicted"/>
<dbReference type="RefSeq" id="WP_189103070.1">
    <property type="nucleotide sequence ID" value="NZ_BMND01000037.1"/>
</dbReference>
<keyword evidence="3" id="KW-1185">Reference proteome</keyword>
<protein>
    <submittedName>
        <fullName evidence="2">Uncharacterized protein</fullName>
    </submittedName>
</protein>
<gene>
    <name evidence="2" type="ORF">GCM10012285_58340</name>
</gene>
<evidence type="ECO:0000313" key="2">
    <source>
        <dbReference type="EMBL" id="GGN60374.1"/>
    </source>
</evidence>
<reference evidence="3" key="1">
    <citation type="journal article" date="2019" name="Int. J. Syst. Evol. Microbiol.">
        <title>The Global Catalogue of Microorganisms (GCM) 10K type strain sequencing project: providing services to taxonomists for standard genome sequencing and annotation.</title>
        <authorList>
            <consortium name="The Broad Institute Genomics Platform"/>
            <consortium name="The Broad Institute Genome Sequencing Center for Infectious Disease"/>
            <person name="Wu L."/>
            <person name="Ma J."/>
        </authorList>
    </citation>
    <scope>NUCLEOTIDE SEQUENCE [LARGE SCALE GENOMIC DNA]</scope>
    <source>
        <strain evidence="3">CGMCC 4.7323</strain>
    </source>
</reference>
<feature type="compositionally biased region" description="Polar residues" evidence="1">
    <location>
        <begin position="1"/>
        <end position="12"/>
    </location>
</feature>
<dbReference type="EMBL" id="BMND01000037">
    <property type="protein sequence ID" value="GGN60374.1"/>
    <property type="molecule type" value="Genomic_DNA"/>
</dbReference>
<evidence type="ECO:0000256" key="1">
    <source>
        <dbReference type="SAM" id="MobiDB-lite"/>
    </source>
</evidence>
<comment type="caution">
    <text evidence="2">The sequence shown here is derived from an EMBL/GenBank/DDBJ whole genome shotgun (WGS) entry which is preliminary data.</text>
</comment>